<feature type="compositionally biased region" description="Basic and acidic residues" evidence="1">
    <location>
        <begin position="1"/>
        <end position="30"/>
    </location>
</feature>
<sequence length="819" mass="92507">MRETMSDNDRKDPCEIKQGHEYHDPLERLEQGLNSNEKSDKQNTQSSLQPDQSISQSPPTPFHGDDFDLSFLEAELENNLTSNFPFGKQEKQEDLHKTSNESTFVDVEKSVHFNHSEQKKILSENIYSSPICHDEEQILDALSPLPIQKNQSSQKKTTPINADPFFKKDDLSEQSQNAFSEESNRGNNSTITPTSCEQVNRFSQTTSQYSNVQQNYDDNQSSYNTFTSNPYEYPTDQEYHTTISNSSTNANTSPSSSLDSTQTNKQSDLKDFPQKGYTTNYPQLYEDKFSEQEFDAVKIPEYNDTHDQYINVNNAGNISDQNNEKKVLYNQNPLTKVHPSSENLSSMRADNFFAQNYAHRDTPAPNVDTYKFAEGIVEKTGPIMVPEVPYEAPEYDVPTDDLKKEFADVFNVGNVPEEDFSRQQQNEAFNEIFHKTIQNLGEDTYIKKQNTNDFPTDNTEYYSSFSKNSAYKDINEVPSHTSLTSAFKSLIISKISTRSIVLLTLIVLGYVGYFHFFVPSQTNENIPIIYADNVPFKIKQESTKTESDIAHNLDVYKQTTGQNEKPESTQQFLIDNSEAAEDLISLNQQESTSNSSSSFDGSDVDDAVTEAINHTIPAREVQTVIVKPDGTITLSPAHYTDKKPADKTEETIDQASVEQPQDTSQASSHFSDTKSQDTEHNLKSDIDQIIAENTFPSRAKEKNKNTFIPIPSHAKINSATQTHIASNLPLPNRETIQNSENYYVQLASQPTHALAKDSLKRAKSKFGYLIGTHPLNIQSALIPGKGTYYRVRVQTRNRNEAINLCEDIKNSGGNCFITR</sequence>
<gene>
    <name evidence="3" type="ORF">NCTC12862_00789</name>
</gene>
<dbReference type="AlphaFoldDB" id="A0A380ZFK1"/>
<evidence type="ECO:0000313" key="4">
    <source>
        <dbReference type="Proteomes" id="UP000254950"/>
    </source>
</evidence>
<protein>
    <submittedName>
        <fullName evidence="3">Sporulation related domain</fullName>
    </submittedName>
</protein>
<organism evidence="3 4">
    <name type="scientific">Bartonella doshiae</name>
    <dbReference type="NCBI Taxonomy" id="33044"/>
    <lineage>
        <taxon>Bacteria</taxon>
        <taxon>Pseudomonadati</taxon>
        <taxon>Pseudomonadota</taxon>
        <taxon>Alphaproteobacteria</taxon>
        <taxon>Hyphomicrobiales</taxon>
        <taxon>Bartonellaceae</taxon>
        <taxon>Bartonella</taxon>
    </lineage>
</organism>
<dbReference type="STRING" id="33044.GCA_900005695_01612"/>
<feature type="compositionally biased region" description="Polar residues" evidence="1">
    <location>
        <begin position="214"/>
        <end position="230"/>
    </location>
</feature>
<feature type="compositionally biased region" description="Polar residues" evidence="1">
    <location>
        <begin position="653"/>
        <end position="670"/>
    </location>
</feature>
<feature type="region of interest" description="Disordered" evidence="1">
    <location>
        <begin position="632"/>
        <end position="681"/>
    </location>
</feature>
<dbReference type="GO" id="GO:0042834">
    <property type="term" value="F:peptidoglycan binding"/>
    <property type="evidence" value="ECO:0007669"/>
    <property type="project" value="InterPro"/>
</dbReference>
<proteinExistence type="predicted"/>
<accession>A0A380ZFK1</accession>
<reference evidence="3 4" key="1">
    <citation type="submission" date="2018-06" db="EMBL/GenBank/DDBJ databases">
        <authorList>
            <consortium name="Pathogen Informatics"/>
            <person name="Doyle S."/>
        </authorList>
    </citation>
    <scope>NUCLEOTIDE SEQUENCE [LARGE SCALE GENOMIC DNA]</scope>
    <source>
        <strain evidence="3 4">NCTC12862</strain>
    </source>
</reference>
<feature type="region of interest" description="Disordered" evidence="1">
    <location>
        <begin position="214"/>
        <end position="280"/>
    </location>
</feature>
<feature type="compositionally biased region" description="Low complexity" evidence="1">
    <location>
        <begin position="241"/>
        <end position="257"/>
    </location>
</feature>
<dbReference type="EMBL" id="UFTF01000001">
    <property type="protein sequence ID" value="SUV45062.1"/>
    <property type="molecule type" value="Genomic_DNA"/>
</dbReference>
<dbReference type="Proteomes" id="UP000254950">
    <property type="component" value="Unassembled WGS sequence"/>
</dbReference>
<feature type="region of interest" description="Disordered" evidence="1">
    <location>
        <begin position="172"/>
        <end position="195"/>
    </location>
</feature>
<feature type="region of interest" description="Disordered" evidence="1">
    <location>
        <begin position="1"/>
        <end position="67"/>
    </location>
</feature>
<dbReference type="InterPro" id="IPR036680">
    <property type="entry name" value="SPOR-like_sf"/>
</dbReference>
<feature type="compositionally biased region" description="Polar residues" evidence="1">
    <location>
        <begin position="32"/>
        <end position="57"/>
    </location>
</feature>
<dbReference type="Pfam" id="PF05036">
    <property type="entry name" value="SPOR"/>
    <property type="match status" value="1"/>
</dbReference>
<evidence type="ECO:0000313" key="3">
    <source>
        <dbReference type="EMBL" id="SUV45062.1"/>
    </source>
</evidence>
<feature type="compositionally biased region" description="Basic and acidic residues" evidence="1">
    <location>
        <begin position="671"/>
        <end position="681"/>
    </location>
</feature>
<evidence type="ECO:0000259" key="2">
    <source>
        <dbReference type="Pfam" id="PF05036"/>
    </source>
</evidence>
<feature type="compositionally biased region" description="Basic and acidic residues" evidence="1">
    <location>
        <begin position="639"/>
        <end position="650"/>
    </location>
</feature>
<dbReference type="InterPro" id="IPR007730">
    <property type="entry name" value="SPOR-like_dom"/>
</dbReference>
<feature type="compositionally biased region" description="Polar residues" evidence="1">
    <location>
        <begin position="173"/>
        <end position="195"/>
    </location>
</feature>
<dbReference type="Gene3D" id="3.30.70.1070">
    <property type="entry name" value="Sporulation related repeat"/>
    <property type="match status" value="1"/>
</dbReference>
<name>A0A380ZFK1_BARDO</name>
<evidence type="ECO:0000256" key="1">
    <source>
        <dbReference type="SAM" id="MobiDB-lite"/>
    </source>
</evidence>
<feature type="domain" description="SPOR" evidence="2">
    <location>
        <begin position="739"/>
        <end position="818"/>
    </location>
</feature>